<sequence>MISRDIRMLFRESIPVLPVINTDLFKRRPVVTLMEPSRKLQPISDLCWYYDIYLNVWDDKLRKSNASRLDNGEIESLQIKFSLPKCAKKSTADITTLRFQTWSPLKRMRTDDVAEY</sequence>
<dbReference type="AlphaFoldDB" id="A0A1E1M834"/>
<keyword evidence="2" id="KW-1185">Reference proteome</keyword>
<evidence type="ECO:0000313" key="1">
    <source>
        <dbReference type="EMBL" id="CZT45256.1"/>
    </source>
</evidence>
<evidence type="ECO:0000313" key="2">
    <source>
        <dbReference type="Proteomes" id="UP000177625"/>
    </source>
</evidence>
<dbReference type="Proteomes" id="UP000177625">
    <property type="component" value="Unassembled WGS sequence"/>
</dbReference>
<gene>
    <name evidence="1" type="ORF">RSE6_05550</name>
</gene>
<dbReference type="EMBL" id="FJVC01000206">
    <property type="protein sequence ID" value="CZT45256.1"/>
    <property type="molecule type" value="Genomic_DNA"/>
</dbReference>
<reference evidence="2" key="1">
    <citation type="submission" date="2016-03" db="EMBL/GenBank/DDBJ databases">
        <authorList>
            <person name="Guldener U."/>
        </authorList>
    </citation>
    <scope>NUCLEOTIDE SEQUENCE [LARGE SCALE GENOMIC DNA]</scope>
</reference>
<organism evidence="1 2">
    <name type="scientific">Rhynchosporium secalis</name>
    <name type="common">Barley scald fungus</name>
    <dbReference type="NCBI Taxonomy" id="38038"/>
    <lineage>
        <taxon>Eukaryota</taxon>
        <taxon>Fungi</taxon>
        <taxon>Dikarya</taxon>
        <taxon>Ascomycota</taxon>
        <taxon>Pezizomycotina</taxon>
        <taxon>Leotiomycetes</taxon>
        <taxon>Helotiales</taxon>
        <taxon>Ploettnerulaceae</taxon>
        <taxon>Rhynchosporium</taxon>
    </lineage>
</organism>
<accession>A0A1E1M834</accession>
<protein>
    <submittedName>
        <fullName evidence="1">Uncharacterized protein</fullName>
    </submittedName>
</protein>
<proteinExistence type="predicted"/>
<name>A0A1E1M834_RHYSE</name>